<reference evidence="1 2" key="1">
    <citation type="submission" date="2021-06" db="EMBL/GenBank/DDBJ databases">
        <authorList>
            <person name="Kallberg Y."/>
            <person name="Tangrot J."/>
            <person name="Rosling A."/>
        </authorList>
    </citation>
    <scope>NUCLEOTIDE SEQUENCE [LARGE SCALE GENOMIC DNA]</scope>
    <source>
        <strain evidence="1 2">120-4 pot B 10/14</strain>
    </source>
</reference>
<keyword evidence="2" id="KW-1185">Reference proteome</keyword>
<sequence>MLTSLLEKPFNKVRLDRVLVKEDLKYKLAIAPSEVLLNTKDHFKEQFRESCPKIECMTEDWKAVYSLVNEVQKN</sequence>
<accession>A0ABN7VVN1</accession>
<name>A0ABN7VVN1_GIGMA</name>
<organism evidence="1 2">
    <name type="scientific">Gigaspora margarita</name>
    <dbReference type="NCBI Taxonomy" id="4874"/>
    <lineage>
        <taxon>Eukaryota</taxon>
        <taxon>Fungi</taxon>
        <taxon>Fungi incertae sedis</taxon>
        <taxon>Mucoromycota</taxon>
        <taxon>Glomeromycotina</taxon>
        <taxon>Glomeromycetes</taxon>
        <taxon>Diversisporales</taxon>
        <taxon>Gigasporaceae</taxon>
        <taxon>Gigaspora</taxon>
    </lineage>
</organism>
<comment type="caution">
    <text evidence="1">The sequence shown here is derived from an EMBL/GenBank/DDBJ whole genome shotgun (WGS) entry which is preliminary data.</text>
</comment>
<gene>
    <name evidence="1" type="ORF">GMARGA_LOCUS23117</name>
</gene>
<proteinExistence type="predicted"/>
<dbReference type="EMBL" id="CAJVQB010023103">
    <property type="protein sequence ID" value="CAG8801091.1"/>
    <property type="molecule type" value="Genomic_DNA"/>
</dbReference>
<feature type="non-terminal residue" evidence="1">
    <location>
        <position position="74"/>
    </location>
</feature>
<evidence type="ECO:0000313" key="2">
    <source>
        <dbReference type="Proteomes" id="UP000789901"/>
    </source>
</evidence>
<protein>
    <submittedName>
        <fullName evidence="1">33541_t:CDS:1</fullName>
    </submittedName>
</protein>
<evidence type="ECO:0000313" key="1">
    <source>
        <dbReference type="EMBL" id="CAG8801091.1"/>
    </source>
</evidence>
<dbReference type="Proteomes" id="UP000789901">
    <property type="component" value="Unassembled WGS sequence"/>
</dbReference>